<name>A0A5C3R0E0_9AGAR</name>
<proteinExistence type="predicted"/>
<sequence>MAIRTAVVVSVTSFLLGALFTHWIADSLTLWKSPVTDEHLWTAAGYYSILSKTPQESIIALCGVVGLGALTITWSLRDGEAGNLMFDGSSLFLYGTAVVVYANSAIPNLRTKFLSIPTHDLTAACPPAIKRAALELASNHLMCSVALTGVLVLQAGRHWAERSESGRTPAVQKP</sequence>
<dbReference type="OrthoDB" id="5229808at2759"/>
<keyword evidence="3" id="KW-1185">Reference proteome</keyword>
<evidence type="ECO:0000256" key="1">
    <source>
        <dbReference type="SAM" id="Phobius"/>
    </source>
</evidence>
<evidence type="ECO:0000313" key="2">
    <source>
        <dbReference type="EMBL" id="TFL07047.1"/>
    </source>
</evidence>
<keyword evidence="1" id="KW-0472">Membrane</keyword>
<reference evidence="2 3" key="1">
    <citation type="journal article" date="2019" name="Nat. Ecol. Evol.">
        <title>Megaphylogeny resolves global patterns of mushroom evolution.</title>
        <authorList>
            <person name="Varga T."/>
            <person name="Krizsan K."/>
            <person name="Foldi C."/>
            <person name="Dima B."/>
            <person name="Sanchez-Garcia M."/>
            <person name="Sanchez-Ramirez S."/>
            <person name="Szollosi G.J."/>
            <person name="Szarkandi J.G."/>
            <person name="Papp V."/>
            <person name="Albert L."/>
            <person name="Andreopoulos W."/>
            <person name="Angelini C."/>
            <person name="Antonin V."/>
            <person name="Barry K.W."/>
            <person name="Bougher N.L."/>
            <person name="Buchanan P."/>
            <person name="Buyck B."/>
            <person name="Bense V."/>
            <person name="Catcheside P."/>
            <person name="Chovatia M."/>
            <person name="Cooper J."/>
            <person name="Damon W."/>
            <person name="Desjardin D."/>
            <person name="Finy P."/>
            <person name="Geml J."/>
            <person name="Haridas S."/>
            <person name="Hughes K."/>
            <person name="Justo A."/>
            <person name="Karasinski D."/>
            <person name="Kautmanova I."/>
            <person name="Kiss B."/>
            <person name="Kocsube S."/>
            <person name="Kotiranta H."/>
            <person name="LaButti K.M."/>
            <person name="Lechner B.E."/>
            <person name="Liimatainen K."/>
            <person name="Lipzen A."/>
            <person name="Lukacs Z."/>
            <person name="Mihaltcheva S."/>
            <person name="Morgado L.N."/>
            <person name="Niskanen T."/>
            <person name="Noordeloos M.E."/>
            <person name="Ohm R.A."/>
            <person name="Ortiz-Santana B."/>
            <person name="Ovrebo C."/>
            <person name="Racz N."/>
            <person name="Riley R."/>
            <person name="Savchenko A."/>
            <person name="Shiryaev A."/>
            <person name="Soop K."/>
            <person name="Spirin V."/>
            <person name="Szebenyi C."/>
            <person name="Tomsovsky M."/>
            <person name="Tulloss R.E."/>
            <person name="Uehling J."/>
            <person name="Grigoriev I.V."/>
            <person name="Vagvolgyi C."/>
            <person name="Papp T."/>
            <person name="Martin F.M."/>
            <person name="Miettinen O."/>
            <person name="Hibbett D.S."/>
            <person name="Nagy L.G."/>
        </authorList>
    </citation>
    <scope>NUCLEOTIDE SEQUENCE [LARGE SCALE GENOMIC DNA]</scope>
    <source>
        <strain evidence="2 3">CBS 309.79</strain>
    </source>
</reference>
<keyword evidence="1" id="KW-1133">Transmembrane helix</keyword>
<feature type="transmembrane region" description="Helical" evidence="1">
    <location>
        <begin position="58"/>
        <end position="76"/>
    </location>
</feature>
<dbReference type="GO" id="GO:0006888">
    <property type="term" value="P:endoplasmic reticulum to Golgi vesicle-mediated transport"/>
    <property type="evidence" value="ECO:0007669"/>
    <property type="project" value="TreeGrafter"/>
</dbReference>
<gene>
    <name evidence="2" type="ORF">BDV98DRAFT_557169</name>
</gene>
<dbReference type="AlphaFoldDB" id="A0A5C3R0E0"/>
<dbReference type="PANTHER" id="PTHR28228:SF1">
    <property type="entry name" value="SECRETORY COMPONENT PROTEIN SHR3"/>
    <property type="match status" value="1"/>
</dbReference>
<evidence type="ECO:0000313" key="3">
    <source>
        <dbReference type="Proteomes" id="UP000305067"/>
    </source>
</evidence>
<accession>A0A5C3R0E0</accession>
<dbReference type="Proteomes" id="UP000305067">
    <property type="component" value="Unassembled WGS sequence"/>
</dbReference>
<dbReference type="EMBL" id="ML178814">
    <property type="protein sequence ID" value="TFL07047.1"/>
    <property type="molecule type" value="Genomic_DNA"/>
</dbReference>
<dbReference type="Pfam" id="PF08229">
    <property type="entry name" value="SHR3_chaperone"/>
    <property type="match status" value="1"/>
</dbReference>
<organism evidence="2 3">
    <name type="scientific">Pterulicium gracile</name>
    <dbReference type="NCBI Taxonomy" id="1884261"/>
    <lineage>
        <taxon>Eukaryota</taxon>
        <taxon>Fungi</taxon>
        <taxon>Dikarya</taxon>
        <taxon>Basidiomycota</taxon>
        <taxon>Agaricomycotina</taxon>
        <taxon>Agaricomycetes</taxon>
        <taxon>Agaricomycetidae</taxon>
        <taxon>Agaricales</taxon>
        <taxon>Pleurotineae</taxon>
        <taxon>Pterulaceae</taxon>
        <taxon>Pterulicium</taxon>
    </lineage>
</organism>
<dbReference type="GO" id="GO:0051082">
    <property type="term" value="F:unfolded protein binding"/>
    <property type="evidence" value="ECO:0007669"/>
    <property type="project" value="TreeGrafter"/>
</dbReference>
<keyword evidence="1" id="KW-0812">Transmembrane</keyword>
<protein>
    <submittedName>
        <fullName evidence="2">Shr3 amino acid permease chaperone</fullName>
    </submittedName>
</protein>
<dbReference type="PANTHER" id="PTHR28228">
    <property type="entry name" value="SECRETORY COMPONENT PROTEIN SHR3"/>
    <property type="match status" value="1"/>
</dbReference>
<dbReference type="GO" id="GO:0005789">
    <property type="term" value="C:endoplasmic reticulum membrane"/>
    <property type="evidence" value="ECO:0007669"/>
    <property type="project" value="TreeGrafter"/>
</dbReference>
<feature type="transmembrane region" description="Helical" evidence="1">
    <location>
        <begin position="6"/>
        <end position="25"/>
    </location>
</feature>
<dbReference type="InterPro" id="IPR013248">
    <property type="entry name" value="Psh3/Shr3"/>
</dbReference>
<dbReference type="SMART" id="SM00786">
    <property type="entry name" value="SHR3_chaperone"/>
    <property type="match status" value="1"/>
</dbReference>